<protein>
    <recommendedName>
        <fullName evidence="1">Virulence-associated protein E-like domain-containing protein</fullName>
    </recommendedName>
</protein>
<feature type="domain" description="Virulence-associated protein E-like" evidence="1">
    <location>
        <begin position="606"/>
        <end position="790"/>
    </location>
</feature>
<dbReference type="PANTHER" id="PTHR34985:SF1">
    <property type="entry name" value="SLR0554 PROTEIN"/>
    <property type="match status" value="1"/>
</dbReference>
<dbReference type="EMBL" id="JACTAG010000004">
    <property type="protein sequence ID" value="MBD3666182.1"/>
    <property type="molecule type" value="Genomic_DNA"/>
</dbReference>
<name>A0A927D9L5_9RHOB</name>
<evidence type="ECO:0000313" key="3">
    <source>
        <dbReference type="Proteomes" id="UP000635142"/>
    </source>
</evidence>
<proteinExistence type="predicted"/>
<evidence type="ECO:0000313" key="2">
    <source>
        <dbReference type="EMBL" id="MBD3666182.1"/>
    </source>
</evidence>
<dbReference type="PANTHER" id="PTHR34985">
    <property type="entry name" value="SLR0554 PROTEIN"/>
    <property type="match status" value="1"/>
</dbReference>
<dbReference type="AlphaFoldDB" id="A0A927D9L5"/>
<reference evidence="2" key="1">
    <citation type="submission" date="2020-08" db="EMBL/GenBank/DDBJ databases">
        <title>Sulfitobacter aestuariivivens sp. nov., isolated from a tidal flat.</title>
        <authorList>
            <person name="Park S."/>
            <person name="Yoon J.-H."/>
        </authorList>
    </citation>
    <scope>NUCLEOTIDE SEQUENCE</scope>
    <source>
        <strain evidence="2">TSTF-M16</strain>
    </source>
</reference>
<keyword evidence="3" id="KW-1185">Reference proteome</keyword>
<organism evidence="2 3">
    <name type="scientific">Sulfitobacter aestuariivivens</name>
    <dbReference type="NCBI Taxonomy" id="2766981"/>
    <lineage>
        <taxon>Bacteria</taxon>
        <taxon>Pseudomonadati</taxon>
        <taxon>Pseudomonadota</taxon>
        <taxon>Alphaproteobacteria</taxon>
        <taxon>Rhodobacterales</taxon>
        <taxon>Roseobacteraceae</taxon>
        <taxon>Sulfitobacter</taxon>
    </lineage>
</organism>
<sequence length="963" mass="109984">MSPNPSKRKVIRLMPGKEKRLPSTKVRYAEGNGFHLGNAKNMTVSFRALSKQFEEPLTTHEKFAEYNAMSDVEKGRLKRMPGWVIRCPVEKGKRTRDSVQPGRLITIDIDDATPAFSEQLLAGNVLPGVALFAHTTRGHTPENPRFRLFILGNSEIDADHYQRVCRITAQQYDEDLSMTDKVSARVAQLMYRPSVSKNMRQQYIHHEQPGDEWDWQKAVRQWEKTTDLDSNDIKNLPRFKGEKELRESAENVEDPLLKQGPVGDWCRAFNCVDLVLGKNGTDPMLAHAYEVSDWGQDGLPSRFSYIPGHSTNGVVIYRDGDLVYSHHGSDPATDMTLNSWDLCRYHLFDAAEDDEALPMGQRESWKKMMKFVADFPAYRDQRSESRYNMSQRLTAFDLDDDDLSWVERESDEEDLIGEVPGANDGEDLIRDVPMDWADPESIRTSLHESQTTTYKRMRAEKPPENWIARLDLNQDGTIRTNTPNISMIVANDPRLHRKIAFNGLNQADVLLADIKIPNPAITDLKCLNRHTGTPIDVLHRDVVKSILEGPTNVIQGEHMKAGWGYGLPNVSTERVKIAIRNAGQLNAFHPVKDLIQKWRDMGPPETDPIPGFLHRHVGCEDSQYTTDIMRMKMIASVYRIETPGLKFDYAIIFKGRTGIGKSTLVRIIYGDEYFGELDVDLGNRQKVEEAIRRKWAMEMSELSSMRKSESEHAKSFMRRQNDEVRRAYGEDPVDLPRQFVVWGTTNKDLFLKDETGNRSYWIVECGNEPIDLRAVYAERENLWRQAVYDQDQMRKRIPTGNLPLTLKGAALDRAVQLQEASRMVDTWEEWANNIIDWFEHPRLAGILCDDMGIQLPDGVDYEDRVLPVAINQVLAIQVLEKTGSKLPGTLQTTAWQNVRSYLEELRFEQPRVSTTGKLSNHRVGGKREKWIHYVGATDADLDRGFRLIGNTGLVPAESCDDLI</sequence>
<evidence type="ECO:0000259" key="1">
    <source>
        <dbReference type="Pfam" id="PF05272"/>
    </source>
</evidence>
<accession>A0A927D9L5</accession>
<comment type="caution">
    <text evidence="2">The sequence shown here is derived from an EMBL/GenBank/DDBJ whole genome shotgun (WGS) entry which is preliminary data.</text>
</comment>
<dbReference type="Pfam" id="PF05272">
    <property type="entry name" value="VapE-like_dom"/>
    <property type="match status" value="1"/>
</dbReference>
<dbReference type="InterPro" id="IPR007936">
    <property type="entry name" value="VapE-like_dom"/>
</dbReference>
<gene>
    <name evidence="2" type="ORF">H9Q16_19765</name>
</gene>
<dbReference type="Proteomes" id="UP000635142">
    <property type="component" value="Unassembled WGS sequence"/>
</dbReference>